<evidence type="ECO:0000256" key="5">
    <source>
        <dbReference type="ARBA" id="ARBA00023125"/>
    </source>
</evidence>
<sequence>MVHSCCVINCTARWSGDKGFFRLPSENDKERRKKWLRNIRRADPEDPRKPWIPCNTDRVCKNHFVTGAPSTEDPRHPDYTPNLNMGYTSTEKLEDKLKKIKRLERFQNRQSLNTGSNSVPSSTAEPMDVESPFEEVSCQQVSLNQFPFASFTVDKNFSCITCEHVQEEAYASPLDSGDGRDELLKRQAIYFNQKCVQLIKEKKEVEEELQKASFTVMNLSKKQLKFYTGVRSWSIFHWIVRIVSGGYQFPTVCKKLKPDDKVLMILMKLRLGLQNKDLAYRFGATEDQVNKIIKKGVKVMAKALRFLIVWPDKEATIRNMPKVFKRSISYQKTRVIIDCSEIFIKRPTNLLARNITYSNYKHHNTMKFLVGITPCGAVSFLSKWWGGHVSDKELTLNSGFLDHLEYGEQVMADRGFLIKEELICRGASLVIPAFTKGKNQLKGTEVISSGKLLISGSMWNALLAA</sequence>
<evidence type="ECO:0000256" key="3">
    <source>
        <dbReference type="ARBA" id="ARBA00022771"/>
    </source>
</evidence>
<dbReference type="Pfam" id="PF13613">
    <property type="entry name" value="HTH_Tnp_4"/>
    <property type="match status" value="1"/>
</dbReference>
<accession>A0ABN8R6Y9</accession>
<dbReference type="PROSITE" id="PS50950">
    <property type="entry name" value="ZF_THAP"/>
    <property type="match status" value="1"/>
</dbReference>
<feature type="region of interest" description="Disordered" evidence="8">
    <location>
        <begin position="66"/>
        <end position="86"/>
    </location>
</feature>
<keyword evidence="5 6" id="KW-0238">DNA-binding</keyword>
<evidence type="ECO:0000256" key="7">
    <source>
        <dbReference type="SAM" id="Coils"/>
    </source>
</evidence>
<protein>
    <recommendedName>
        <fullName evidence="9">THAP-type domain-containing protein</fullName>
    </recommendedName>
</protein>
<evidence type="ECO:0000256" key="1">
    <source>
        <dbReference type="ARBA" id="ARBA00001968"/>
    </source>
</evidence>
<dbReference type="SUPFAM" id="SSF57716">
    <property type="entry name" value="Glucocorticoid receptor-like (DNA-binding domain)"/>
    <property type="match status" value="1"/>
</dbReference>
<keyword evidence="4" id="KW-0862">Zinc</keyword>
<dbReference type="Pfam" id="PF05485">
    <property type="entry name" value="THAP"/>
    <property type="match status" value="1"/>
</dbReference>
<dbReference type="InterPro" id="IPR027806">
    <property type="entry name" value="HARBI1_dom"/>
</dbReference>
<dbReference type="InterPro" id="IPR006612">
    <property type="entry name" value="THAP_Znf"/>
</dbReference>
<feature type="region of interest" description="Disordered" evidence="8">
    <location>
        <begin position="108"/>
        <end position="127"/>
    </location>
</feature>
<dbReference type="SMART" id="SM00980">
    <property type="entry name" value="THAP"/>
    <property type="match status" value="1"/>
</dbReference>
<keyword evidence="2" id="KW-0479">Metal-binding</keyword>
<feature type="compositionally biased region" description="Polar residues" evidence="8">
    <location>
        <begin position="108"/>
        <end position="124"/>
    </location>
</feature>
<dbReference type="EMBL" id="CALNXK010000183">
    <property type="protein sequence ID" value="CAH3173632.1"/>
    <property type="molecule type" value="Genomic_DNA"/>
</dbReference>
<keyword evidence="3 6" id="KW-0863">Zinc-finger</keyword>
<evidence type="ECO:0000313" key="10">
    <source>
        <dbReference type="EMBL" id="CAH3173632.1"/>
    </source>
</evidence>
<dbReference type="PANTHER" id="PTHR23080">
    <property type="entry name" value="THAP DOMAIN PROTEIN"/>
    <property type="match status" value="1"/>
</dbReference>
<evidence type="ECO:0000256" key="8">
    <source>
        <dbReference type="SAM" id="MobiDB-lite"/>
    </source>
</evidence>
<keyword evidence="11" id="KW-1185">Reference proteome</keyword>
<gene>
    <name evidence="10" type="ORF">PLOB_00014292</name>
</gene>
<evidence type="ECO:0000256" key="4">
    <source>
        <dbReference type="ARBA" id="ARBA00022833"/>
    </source>
</evidence>
<dbReference type="InterPro" id="IPR027805">
    <property type="entry name" value="Transposase_HTH_dom"/>
</dbReference>
<proteinExistence type="predicted"/>
<evidence type="ECO:0000259" key="9">
    <source>
        <dbReference type="PROSITE" id="PS50950"/>
    </source>
</evidence>
<dbReference type="Proteomes" id="UP001159405">
    <property type="component" value="Unassembled WGS sequence"/>
</dbReference>
<evidence type="ECO:0000256" key="2">
    <source>
        <dbReference type="ARBA" id="ARBA00022723"/>
    </source>
</evidence>
<evidence type="ECO:0000256" key="6">
    <source>
        <dbReference type="PROSITE-ProRule" id="PRU00309"/>
    </source>
</evidence>
<organism evidence="10 11">
    <name type="scientific">Porites lobata</name>
    <dbReference type="NCBI Taxonomy" id="104759"/>
    <lineage>
        <taxon>Eukaryota</taxon>
        <taxon>Metazoa</taxon>
        <taxon>Cnidaria</taxon>
        <taxon>Anthozoa</taxon>
        <taxon>Hexacorallia</taxon>
        <taxon>Scleractinia</taxon>
        <taxon>Fungiina</taxon>
        <taxon>Poritidae</taxon>
        <taxon>Porites</taxon>
    </lineage>
</organism>
<comment type="cofactor">
    <cofactor evidence="1">
        <name>a divalent metal cation</name>
        <dbReference type="ChEBI" id="CHEBI:60240"/>
    </cofactor>
</comment>
<evidence type="ECO:0000313" key="11">
    <source>
        <dbReference type="Proteomes" id="UP001159405"/>
    </source>
</evidence>
<feature type="coiled-coil region" evidence="7">
    <location>
        <begin position="195"/>
        <end position="222"/>
    </location>
</feature>
<keyword evidence="7" id="KW-0175">Coiled coil</keyword>
<feature type="domain" description="THAP-type" evidence="9">
    <location>
        <begin position="1"/>
        <end position="84"/>
    </location>
</feature>
<reference evidence="10 11" key="1">
    <citation type="submission" date="2022-05" db="EMBL/GenBank/DDBJ databases">
        <authorList>
            <consortium name="Genoscope - CEA"/>
            <person name="William W."/>
        </authorList>
    </citation>
    <scope>NUCLEOTIDE SEQUENCE [LARGE SCALE GENOMIC DNA]</scope>
</reference>
<dbReference type="Pfam" id="PF13359">
    <property type="entry name" value="DDE_Tnp_4"/>
    <property type="match status" value="1"/>
</dbReference>
<comment type="caution">
    <text evidence="10">The sequence shown here is derived from an EMBL/GenBank/DDBJ whole genome shotgun (WGS) entry which is preliminary data.</text>
</comment>
<name>A0ABN8R6Y9_9CNID</name>